<evidence type="ECO:0000256" key="1">
    <source>
        <dbReference type="ARBA" id="ARBA00004370"/>
    </source>
</evidence>
<evidence type="ECO:0000256" key="8">
    <source>
        <dbReference type="SAM" id="Phobius"/>
    </source>
</evidence>
<feature type="active site" description="Proton donor/acceptor" evidence="7">
    <location>
        <position position="204"/>
    </location>
</feature>
<reference evidence="10 11" key="1">
    <citation type="submission" date="2019-08" db="EMBL/GenBank/DDBJ databases">
        <authorList>
            <person name="Karlyshev A.V."/>
        </authorList>
    </citation>
    <scope>NUCLEOTIDE SEQUENCE [LARGE SCALE GENOMIC DNA]</scope>
    <source>
        <strain evidence="10 11">Alg18-2.2</strain>
    </source>
</reference>
<dbReference type="SUPFAM" id="SSF52096">
    <property type="entry name" value="ClpP/crotonase"/>
    <property type="match status" value="2"/>
</dbReference>
<dbReference type="InterPro" id="IPR004634">
    <property type="entry name" value="Pept_S49_pIV"/>
</dbReference>
<comment type="similarity">
    <text evidence="2">Belongs to the peptidase S49 family.</text>
</comment>
<keyword evidence="8" id="KW-0812">Transmembrane</keyword>
<evidence type="ECO:0000256" key="5">
    <source>
        <dbReference type="ARBA" id="ARBA00022825"/>
    </source>
</evidence>
<evidence type="ECO:0000256" key="3">
    <source>
        <dbReference type="ARBA" id="ARBA00022670"/>
    </source>
</evidence>
<dbReference type="GO" id="GO:0008236">
    <property type="term" value="F:serine-type peptidase activity"/>
    <property type="evidence" value="ECO:0007669"/>
    <property type="project" value="UniProtKB-KW"/>
</dbReference>
<feature type="active site" description="Nucleophile" evidence="7">
    <location>
        <position position="409"/>
    </location>
</feature>
<feature type="transmembrane region" description="Helical" evidence="8">
    <location>
        <begin position="27"/>
        <end position="46"/>
    </location>
</feature>
<dbReference type="EMBL" id="VRTS01000011">
    <property type="protein sequence ID" value="TXK59733.1"/>
    <property type="molecule type" value="Genomic_DNA"/>
</dbReference>
<dbReference type="GO" id="GO:0006465">
    <property type="term" value="P:signal peptide processing"/>
    <property type="evidence" value="ECO:0007669"/>
    <property type="project" value="InterPro"/>
</dbReference>
<keyword evidence="11" id="KW-1185">Reference proteome</keyword>
<evidence type="ECO:0000256" key="7">
    <source>
        <dbReference type="PIRSR" id="PIRSR001217-1"/>
    </source>
</evidence>
<dbReference type="InterPro" id="IPR047217">
    <property type="entry name" value="S49_SppA_67K_type_N"/>
</dbReference>
<comment type="caution">
    <text evidence="10">The sequence shown here is derived from an EMBL/GenBank/DDBJ whole genome shotgun (WGS) entry which is preliminary data.</text>
</comment>
<evidence type="ECO:0000313" key="10">
    <source>
        <dbReference type="EMBL" id="TXK59733.1"/>
    </source>
</evidence>
<feature type="domain" description="Peptidase S49" evidence="9">
    <location>
        <begin position="135"/>
        <end position="291"/>
    </location>
</feature>
<keyword evidence="8" id="KW-1133">Transmembrane helix</keyword>
<keyword evidence="3" id="KW-0645">Protease</keyword>
<dbReference type="CDD" id="cd07023">
    <property type="entry name" value="S49_Sppa_N_C"/>
    <property type="match status" value="1"/>
</dbReference>
<dbReference type="NCBIfam" id="TIGR00706">
    <property type="entry name" value="SppA_dom"/>
    <property type="match status" value="1"/>
</dbReference>
<evidence type="ECO:0000259" key="9">
    <source>
        <dbReference type="Pfam" id="PF01343"/>
    </source>
</evidence>
<organism evidence="10 11">
    <name type="scientific">Alkalisalibacterium limincola</name>
    <dbReference type="NCBI Taxonomy" id="2699169"/>
    <lineage>
        <taxon>Bacteria</taxon>
        <taxon>Pseudomonadati</taxon>
        <taxon>Pseudomonadota</taxon>
        <taxon>Gammaproteobacteria</taxon>
        <taxon>Lysobacterales</taxon>
        <taxon>Lysobacteraceae</taxon>
        <taxon>Alkalisalibacterium</taxon>
    </lineage>
</organism>
<keyword evidence="5" id="KW-0720">Serine protease</keyword>
<dbReference type="Proteomes" id="UP000321248">
    <property type="component" value="Unassembled WGS sequence"/>
</dbReference>
<keyword evidence="6 8" id="KW-0472">Membrane</keyword>
<comment type="subcellular location">
    <subcellularLocation>
        <location evidence="1">Membrane</location>
    </subcellularLocation>
</comment>
<evidence type="ECO:0000256" key="2">
    <source>
        <dbReference type="ARBA" id="ARBA00008683"/>
    </source>
</evidence>
<dbReference type="NCBIfam" id="TIGR00705">
    <property type="entry name" value="SppA_67K"/>
    <property type="match status" value="1"/>
</dbReference>
<dbReference type="PIRSF" id="PIRSF001217">
    <property type="entry name" value="Protease_4_SppA"/>
    <property type="match status" value="1"/>
</dbReference>
<dbReference type="CDD" id="cd07018">
    <property type="entry name" value="S49_SppA_67K_type"/>
    <property type="match status" value="1"/>
</dbReference>
<accession>A0A5C8KJL4</accession>
<proteinExistence type="inferred from homology"/>
<dbReference type="InterPro" id="IPR002142">
    <property type="entry name" value="Peptidase_S49"/>
</dbReference>
<evidence type="ECO:0000313" key="11">
    <source>
        <dbReference type="Proteomes" id="UP000321248"/>
    </source>
</evidence>
<dbReference type="InterPro" id="IPR047272">
    <property type="entry name" value="S49_SppA_C"/>
</dbReference>
<dbReference type="InterPro" id="IPR029045">
    <property type="entry name" value="ClpP/crotonase-like_dom_sf"/>
</dbReference>
<dbReference type="AlphaFoldDB" id="A0A5C8KJL4"/>
<evidence type="ECO:0000256" key="6">
    <source>
        <dbReference type="ARBA" id="ARBA00023136"/>
    </source>
</evidence>
<name>A0A5C8KJL4_9GAMM</name>
<dbReference type="RefSeq" id="WP_147892508.1">
    <property type="nucleotide sequence ID" value="NZ_VRTS01000011.1"/>
</dbReference>
<dbReference type="InterPro" id="IPR004635">
    <property type="entry name" value="Pept_S49_SppA"/>
</dbReference>
<sequence length="618" mass="67274">MNNPQRPGLLRRLAGGTWQAINFSRRLVLNLIFVLVLVWLFAVLMAPRASLDERTALVIAPQGELVEQYTVDPTSRAAGRLLGQATEQVQLRDLLRAIEHAREDDRIERIVLRTDGMYGIGFAAMHELADALGDFRASGKQVVAYANGMEQRQYYIAAHADEIYLHPGGAVLIEGLARYRPYYREALEDKLGVDVHLFRVGEYKSAAEPYIRDSASEEDRAANLFWMNDIWQRMLAGIASARGLEAAELEARVNRLPDEVEAAGGDLGQMALRQNLVDGLMTADEVRALLTERGVADEKNNTFRQVSLDDYLEFVDRDGPRLGRQSKVAVVVAQGAIMGGDQPPGVVGGESTSWLIRQAREDDAVKALVLRVDSPGGGVFPSEQIRREVELTRAAGKPVVVSMANVAASGGYWISMDANEIIADPSTITGSIGIFGLWLSAPDTLEKIGVRVDGVGTTRFAGAFDPSRPLDPEVGRTIQSIIDHGYRDFIAKVAQARGKSPAAVDKVARGRVWSGAQAHEYGLVDRLGGLRDASARAAGLAGLGDDYALVYVERPSNLFERFLTSLAGGARVQALAQWVGLGAVFTGAQAETMARDLAWLRAHQGEPLRAVAHCFCEF</sequence>
<dbReference type="Pfam" id="PF01343">
    <property type="entry name" value="Peptidase_S49"/>
    <property type="match status" value="2"/>
</dbReference>
<dbReference type="PANTHER" id="PTHR33209:SF1">
    <property type="entry name" value="PEPTIDASE S49 DOMAIN-CONTAINING PROTEIN"/>
    <property type="match status" value="1"/>
</dbReference>
<dbReference type="GO" id="GO:0016020">
    <property type="term" value="C:membrane"/>
    <property type="evidence" value="ECO:0007669"/>
    <property type="project" value="UniProtKB-SubCell"/>
</dbReference>
<feature type="domain" description="Peptidase S49" evidence="9">
    <location>
        <begin position="393"/>
        <end position="543"/>
    </location>
</feature>
<gene>
    <name evidence="10" type="primary">sppA</name>
    <name evidence="10" type="ORF">FU658_13205</name>
</gene>
<dbReference type="Gene3D" id="3.90.226.10">
    <property type="entry name" value="2-enoyl-CoA Hydratase, Chain A, domain 1"/>
    <property type="match status" value="2"/>
</dbReference>
<protein>
    <submittedName>
        <fullName evidence="10">Signal peptide peptidase SppA</fullName>
    </submittedName>
</protein>
<dbReference type="PANTHER" id="PTHR33209">
    <property type="entry name" value="PROTEASE 4"/>
    <property type="match status" value="1"/>
</dbReference>
<dbReference type="OrthoDB" id="9764363at2"/>
<evidence type="ECO:0000256" key="4">
    <source>
        <dbReference type="ARBA" id="ARBA00022801"/>
    </source>
</evidence>
<dbReference type="Gene3D" id="6.20.330.10">
    <property type="match status" value="1"/>
</dbReference>
<keyword evidence="4" id="KW-0378">Hydrolase</keyword>